<dbReference type="InterPro" id="IPR025877">
    <property type="entry name" value="MobA-like_NTP_Trfase"/>
</dbReference>
<evidence type="ECO:0000313" key="2">
    <source>
        <dbReference type="EMBL" id="MFC7403899.1"/>
    </source>
</evidence>
<dbReference type="EMBL" id="JBHTCQ010000001">
    <property type="protein sequence ID" value="MFC7403899.1"/>
    <property type="molecule type" value="Genomic_DNA"/>
</dbReference>
<dbReference type="InterPro" id="IPR029044">
    <property type="entry name" value="Nucleotide-diphossugar_trans"/>
</dbReference>
<dbReference type="GO" id="GO:0016740">
    <property type="term" value="F:transferase activity"/>
    <property type="evidence" value="ECO:0007669"/>
    <property type="project" value="UniProtKB-KW"/>
</dbReference>
<keyword evidence="3" id="KW-1185">Reference proteome</keyword>
<accession>A0ABW2Q328</accession>
<dbReference type="Proteomes" id="UP001596455">
    <property type="component" value="Unassembled WGS sequence"/>
</dbReference>
<gene>
    <name evidence="2" type="ORF">ACFQQL_02155</name>
</gene>
<dbReference type="SUPFAM" id="SSF53448">
    <property type="entry name" value="Nucleotide-diphospho-sugar transferases"/>
    <property type="match status" value="1"/>
</dbReference>
<dbReference type="Gene3D" id="3.90.550.10">
    <property type="entry name" value="Spore Coat Polysaccharide Biosynthesis Protein SpsA, Chain A"/>
    <property type="match status" value="1"/>
</dbReference>
<proteinExistence type="predicted"/>
<protein>
    <submittedName>
        <fullName evidence="2">NTP transferase domain-containing protein</fullName>
    </submittedName>
</protein>
<evidence type="ECO:0000313" key="3">
    <source>
        <dbReference type="Proteomes" id="UP001596455"/>
    </source>
</evidence>
<reference evidence="3" key="1">
    <citation type="journal article" date="2019" name="Int. J. Syst. Evol. Microbiol.">
        <title>The Global Catalogue of Microorganisms (GCM) 10K type strain sequencing project: providing services to taxonomists for standard genome sequencing and annotation.</title>
        <authorList>
            <consortium name="The Broad Institute Genomics Platform"/>
            <consortium name="The Broad Institute Genome Sequencing Center for Infectious Disease"/>
            <person name="Wu L."/>
            <person name="Ma J."/>
        </authorList>
    </citation>
    <scope>NUCLEOTIDE SEQUENCE [LARGE SCALE GENOMIC DNA]</scope>
    <source>
        <strain evidence="3">JCM 1490</strain>
    </source>
</reference>
<dbReference type="RefSeq" id="WP_382390790.1">
    <property type="nucleotide sequence ID" value="NZ_JBHTCQ010000001.1"/>
</dbReference>
<evidence type="ECO:0000259" key="1">
    <source>
        <dbReference type="Pfam" id="PF12804"/>
    </source>
</evidence>
<dbReference type="PANTHER" id="PTHR43777:SF1">
    <property type="entry name" value="MOLYBDENUM COFACTOR CYTIDYLYLTRANSFERASE"/>
    <property type="match status" value="1"/>
</dbReference>
<organism evidence="2 3">
    <name type="scientific">Georgenia alba</name>
    <dbReference type="NCBI Taxonomy" id="2233858"/>
    <lineage>
        <taxon>Bacteria</taxon>
        <taxon>Bacillati</taxon>
        <taxon>Actinomycetota</taxon>
        <taxon>Actinomycetes</taxon>
        <taxon>Micrococcales</taxon>
        <taxon>Bogoriellaceae</taxon>
        <taxon>Georgenia</taxon>
    </lineage>
</organism>
<name>A0ABW2Q328_9MICO</name>
<dbReference type="PANTHER" id="PTHR43777">
    <property type="entry name" value="MOLYBDENUM COFACTOR CYTIDYLYLTRANSFERASE"/>
    <property type="match status" value="1"/>
</dbReference>
<comment type="caution">
    <text evidence="2">The sequence shown here is derived from an EMBL/GenBank/DDBJ whole genome shotgun (WGS) entry which is preliminary data.</text>
</comment>
<sequence>MAPDSPSDVVGIVLAAGAGRRMGRPKVLVRDGDGVPWLHRAVALVRAAGADPVLVALGAAADEAAKLVPPGATTVVVPDWSTGMAASLRAALEAAEAATHAVAALVTLVDLPDLRVEAARRVLGEHREPDDLRQAAYDGTPGHPVLIGRRHWAPLRSRLSGDVGAKHYLRENGAEILDCTDLGGGNDVDR</sequence>
<keyword evidence="2" id="KW-0808">Transferase</keyword>
<feature type="domain" description="MobA-like NTP transferase" evidence="1">
    <location>
        <begin position="11"/>
        <end position="172"/>
    </location>
</feature>
<dbReference type="Pfam" id="PF12804">
    <property type="entry name" value="NTP_transf_3"/>
    <property type="match status" value="1"/>
</dbReference>